<evidence type="ECO:0000259" key="3">
    <source>
        <dbReference type="Pfam" id="PF07727"/>
    </source>
</evidence>
<keyword evidence="1" id="KW-0064">Aspartyl protease</keyword>
<keyword evidence="2" id="KW-1133">Transmembrane helix</keyword>
<evidence type="ECO:0000259" key="4">
    <source>
        <dbReference type="Pfam" id="PF13456"/>
    </source>
</evidence>
<evidence type="ECO:0000256" key="2">
    <source>
        <dbReference type="SAM" id="Phobius"/>
    </source>
</evidence>
<dbReference type="EMBL" id="OIVN01000682">
    <property type="protein sequence ID" value="SPC84028.1"/>
    <property type="molecule type" value="Genomic_DNA"/>
</dbReference>
<dbReference type="GO" id="GO:0004190">
    <property type="term" value="F:aspartic-type endopeptidase activity"/>
    <property type="evidence" value="ECO:0007669"/>
    <property type="project" value="UniProtKB-KW"/>
</dbReference>
<gene>
    <name evidence="7" type="ORF">FSB_LOCUS11910</name>
</gene>
<feature type="domain" description="GAG-pre-integrase" evidence="5">
    <location>
        <begin position="476"/>
        <end position="520"/>
    </location>
</feature>
<feature type="transmembrane region" description="Helical" evidence="2">
    <location>
        <begin position="958"/>
        <end position="983"/>
    </location>
</feature>
<feature type="domain" description="RNase H type-1" evidence="4">
    <location>
        <begin position="8"/>
        <end position="97"/>
    </location>
</feature>
<keyword evidence="2" id="KW-0812">Transmembrane</keyword>
<organism evidence="7">
    <name type="scientific">Fagus sylvatica</name>
    <name type="common">Beechnut</name>
    <dbReference type="NCBI Taxonomy" id="28930"/>
    <lineage>
        <taxon>Eukaryota</taxon>
        <taxon>Viridiplantae</taxon>
        <taxon>Streptophyta</taxon>
        <taxon>Embryophyta</taxon>
        <taxon>Tracheophyta</taxon>
        <taxon>Spermatophyta</taxon>
        <taxon>Magnoliopsida</taxon>
        <taxon>eudicotyledons</taxon>
        <taxon>Gunneridae</taxon>
        <taxon>Pentapetalae</taxon>
        <taxon>rosids</taxon>
        <taxon>fabids</taxon>
        <taxon>Fagales</taxon>
        <taxon>Fagaceae</taxon>
        <taxon>Fagus</taxon>
    </lineage>
</organism>
<dbReference type="Gene3D" id="3.30.420.10">
    <property type="entry name" value="Ribonuclease H-like superfamily/Ribonuclease H"/>
    <property type="match status" value="1"/>
</dbReference>
<sequence>MGSLSQRIPYPHSVEAVEASAARCAIQFAKDLGFMMIDLEGDSKIIVEALLLKAPCTTIYGNVIEDIKQSAQNLQSVHFLHINREGNVMAHLLAKRARLNKPFEAWMESVPPELISNLFLVLPGVLPLPQLSPALPSRHRQKSGCLRCQEADSSPNRLAATLGSPATELRSRHLCSRLKDLEKLDPTAEESTPYDVGRAATRRPKFRRRYPRFFSYRTPITTPPPPLERSRGAGPNRARFVLIGARTRRSKFRRRQALPHAPHFIMTQSEISKPIHRRSNQKNYHLICAFCKHRGHTIDRCNMRAGILQRSAALTASESVPSSDAASFDPVSLTTPTYSIADLQALFSQVHALSSSASNSALSVTLGISSEWFLDSACCNHMTDNPHLTSAYTPPVLPTITTADGSAMTVSHVGSISTPNLSISDVFCVPKLHLNLLSVGQLTELGLNLFFSSRGCLVQDSRTGQIVGSARKVGRLFELTSLHFPSSSVSAPVIAASASIELWHSRLGHVSLPRIQTLEHLSKMVGLNANTATYLTLLGLSSFLLPCPELIWGEAALTAVYTINRLPSSALQNVTPFERLYAVDPVLDQTPAPSLLLLLLTSGFAPRILHSPLWILSLITPLLPLRRSDRVRAPPAHLPSNDRGTSGFEKTHTWDLVDLPHGKSAIGCKWVYKIKTKSDGSIERYKARLVAKGYAQEYGIDYEETFAPVARITSVRSLLAIAAVHQWPLFQMDVKNAFLNGELTEEVYMQLPPGFSHLQAFLLTKFASFVALCMVLSKLLEPGLPSLAVLYISLAFSSSSHDTALFIRRSDKGMILLLLYVDDMIITGDDHSGISDFKLFLHQQFEMKDLGHLSYFLGLEVSSDSTGYYLSQANDATLYRQLVGSLVYLTVTRPDIAHAVHLGTMFHGLHFSAHSTLDLCAYSDADWAGDPTDRRSTTGFCFFLGDSLISWRSKKQHIVCLALVLRQSIVLWLILLLNFLLFVGCWKDMGLHIVHIDCSPIIHCDNRSAIQIAHNDVFHERTKHIEIDCHLVRHHLYCWHPVHLLLS</sequence>
<feature type="domain" description="Retrovirus-related Pol polyprotein from transposon TNT 1-94-like beta-barrel" evidence="6">
    <location>
        <begin position="372"/>
        <end position="446"/>
    </location>
</feature>
<keyword evidence="2" id="KW-0472">Membrane</keyword>
<evidence type="ECO:0008006" key="8">
    <source>
        <dbReference type="Google" id="ProtNLM"/>
    </source>
</evidence>
<dbReference type="GO" id="GO:0004523">
    <property type="term" value="F:RNA-DNA hybrid ribonuclease activity"/>
    <property type="evidence" value="ECO:0007669"/>
    <property type="project" value="InterPro"/>
</dbReference>
<dbReference type="InterPro" id="IPR036397">
    <property type="entry name" value="RNaseH_sf"/>
</dbReference>
<dbReference type="InterPro" id="IPR013103">
    <property type="entry name" value="RVT_2"/>
</dbReference>
<dbReference type="InterPro" id="IPR002156">
    <property type="entry name" value="RNaseH_domain"/>
</dbReference>
<evidence type="ECO:0000259" key="5">
    <source>
        <dbReference type="Pfam" id="PF13976"/>
    </source>
</evidence>
<dbReference type="Pfam" id="PF22936">
    <property type="entry name" value="Pol_BBD"/>
    <property type="match status" value="1"/>
</dbReference>
<dbReference type="PANTHER" id="PTHR11439:SF461">
    <property type="entry name" value="OS10G0432200 PROTEIN"/>
    <property type="match status" value="1"/>
</dbReference>
<dbReference type="Pfam" id="PF13456">
    <property type="entry name" value="RVT_3"/>
    <property type="match status" value="1"/>
</dbReference>
<dbReference type="SUPFAM" id="SSF56672">
    <property type="entry name" value="DNA/RNA polymerases"/>
    <property type="match status" value="1"/>
</dbReference>
<dbReference type="InterPro" id="IPR025724">
    <property type="entry name" value="GAG-pre-integrase_dom"/>
</dbReference>
<name>A0A2N9FA34_FAGSY</name>
<keyword evidence="1" id="KW-0645">Protease</keyword>
<dbReference type="AlphaFoldDB" id="A0A2N9FA34"/>
<dbReference type="InterPro" id="IPR044730">
    <property type="entry name" value="RNase_H-like_dom_plant"/>
</dbReference>
<dbReference type="SUPFAM" id="SSF53098">
    <property type="entry name" value="Ribonuclease H-like"/>
    <property type="match status" value="1"/>
</dbReference>
<evidence type="ECO:0000313" key="7">
    <source>
        <dbReference type="EMBL" id="SPC84028.1"/>
    </source>
</evidence>
<evidence type="ECO:0000259" key="6">
    <source>
        <dbReference type="Pfam" id="PF22936"/>
    </source>
</evidence>
<evidence type="ECO:0000256" key="1">
    <source>
        <dbReference type="ARBA" id="ARBA00022750"/>
    </source>
</evidence>
<dbReference type="InterPro" id="IPR012337">
    <property type="entry name" value="RNaseH-like_sf"/>
</dbReference>
<protein>
    <recommendedName>
        <fullName evidence="8">Reverse transcriptase Ty1/copia-type domain-containing protein</fullName>
    </recommendedName>
</protein>
<dbReference type="InterPro" id="IPR054722">
    <property type="entry name" value="PolX-like_BBD"/>
</dbReference>
<dbReference type="PANTHER" id="PTHR11439">
    <property type="entry name" value="GAG-POL-RELATED RETROTRANSPOSON"/>
    <property type="match status" value="1"/>
</dbReference>
<accession>A0A2N9FA34</accession>
<dbReference type="GO" id="GO:0003676">
    <property type="term" value="F:nucleic acid binding"/>
    <property type="evidence" value="ECO:0007669"/>
    <property type="project" value="InterPro"/>
</dbReference>
<reference evidence="7" key="1">
    <citation type="submission" date="2018-02" db="EMBL/GenBank/DDBJ databases">
        <authorList>
            <person name="Cohen D.B."/>
            <person name="Kent A.D."/>
        </authorList>
    </citation>
    <scope>NUCLEOTIDE SEQUENCE</scope>
</reference>
<dbReference type="CDD" id="cd06222">
    <property type="entry name" value="RNase_H_like"/>
    <property type="match status" value="1"/>
</dbReference>
<dbReference type="Pfam" id="PF07727">
    <property type="entry name" value="RVT_2"/>
    <property type="match status" value="1"/>
</dbReference>
<dbReference type="InterPro" id="IPR043502">
    <property type="entry name" value="DNA/RNA_pol_sf"/>
</dbReference>
<dbReference type="CDD" id="cd09272">
    <property type="entry name" value="RNase_HI_RT_Ty1"/>
    <property type="match status" value="1"/>
</dbReference>
<feature type="domain" description="Reverse transcriptase Ty1/copia-type" evidence="3">
    <location>
        <begin position="652"/>
        <end position="874"/>
    </location>
</feature>
<proteinExistence type="predicted"/>
<keyword evidence="1" id="KW-0378">Hydrolase</keyword>
<dbReference type="Pfam" id="PF13976">
    <property type="entry name" value="gag_pre-integrs"/>
    <property type="match status" value="1"/>
</dbReference>